<dbReference type="InterPro" id="IPR002559">
    <property type="entry name" value="Transposase_11"/>
</dbReference>
<protein>
    <recommendedName>
        <fullName evidence="1">Transposase IS4-like domain-containing protein</fullName>
    </recommendedName>
</protein>
<gene>
    <name evidence="2" type="ORF">IC235_11835</name>
</gene>
<evidence type="ECO:0000313" key="3">
    <source>
        <dbReference type="Proteomes" id="UP000612233"/>
    </source>
</evidence>
<name>A0A927BD25_9BACT</name>
<sequence length="127" mass="14193">MTHDGLPVELYIHAGSEADITGLRVLGPQLPAGSVLYADAAYTDYAFEDAWREAEQVCLLAERKSNSKRPHEPWQNFLIQHFRKGVETTISQITERFPKSIHAITAQGFALKLLLFVFTHTLAQLGA</sequence>
<dbReference type="GO" id="GO:0003677">
    <property type="term" value="F:DNA binding"/>
    <property type="evidence" value="ECO:0007669"/>
    <property type="project" value="InterPro"/>
</dbReference>
<feature type="domain" description="Transposase IS4-like" evidence="1">
    <location>
        <begin position="2"/>
        <end position="96"/>
    </location>
</feature>
<accession>A0A927BD25</accession>
<organism evidence="2 3">
    <name type="scientific">Hymenobacter montanus</name>
    <dbReference type="NCBI Taxonomy" id="2771359"/>
    <lineage>
        <taxon>Bacteria</taxon>
        <taxon>Pseudomonadati</taxon>
        <taxon>Bacteroidota</taxon>
        <taxon>Cytophagia</taxon>
        <taxon>Cytophagales</taxon>
        <taxon>Hymenobacteraceae</taxon>
        <taxon>Hymenobacter</taxon>
    </lineage>
</organism>
<dbReference type="GO" id="GO:0004803">
    <property type="term" value="F:transposase activity"/>
    <property type="evidence" value="ECO:0007669"/>
    <property type="project" value="InterPro"/>
</dbReference>
<dbReference type="Pfam" id="PF01609">
    <property type="entry name" value="DDE_Tnp_1"/>
    <property type="match status" value="1"/>
</dbReference>
<dbReference type="GO" id="GO:0006313">
    <property type="term" value="P:DNA transposition"/>
    <property type="evidence" value="ECO:0007669"/>
    <property type="project" value="InterPro"/>
</dbReference>
<evidence type="ECO:0000259" key="1">
    <source>
        <dbReference type="Pfam" id="PF01609"/>
    </source>
</evidence>
<keyword evidence="3" id="KW-1185">Reference proteome</keyword>
<comment type="caution">
    <text evidence="2">The sequence shown here is derived from an EMBL/GenBank/DDBJ whole genome shotgun (WGS) entry which is preliminary data.</text>
</comment>
<reference evidence="2" key="1">
    <citation type="submission" date="2020-09" db="EMBL/GenBank/DDBJ databases">
        <authorList>
            <person name="Kim M.K."/>
        </authorList>
    </citation>
    <scope>NUCLEOTIDE SEQUENCE</scope>
    <source>
        <strain evidence="2">BT664</strain>
    </source>
</reference>
<dbReference type="AlphaFoldDB" id="A0A927BD25"/>
<dbReference type="Proteomes" id="UP000612233">
    <property type="component" value="Unassembled WGS sequence"/>
</dbReference>
<evidence type="ECO:0000313" key="2">
    <source>
        <dbReference type="EMBL" id="MBD2768577.1"/>
    </source>
</evidence>
<dbReference type="EMBL" id="JACXAD010000012">
    <property type="protein sequence ID" value="MBD2768577.1"/>
    <property type="molecule type" value="Genomic_DNA"/>
</dbReference>
<proteinExistence type="predicted"/>